<evidence type="ECO:0000313" key="1">
    <source>
        <dbReference type="EMBL" id="KAK9134743.1"/>
    </source>
</evidence>
<name>A0AAP0JIL5_9MAGN</name>
<organism evidence="1 2">
    <name type="scientific">Stephania yunnanensis</name>
    <dbReference type="NCBI Taxonomy" id="152371"/>
    <lineage>
        <taxon>Eukaryota</taxon>
        <taxon>Viridiplantae</taxon>
        <taxon>Streptophyta</taxon>
        <taxon>Embryophyta</taxon>
        <taxon>Tracheophyta</taxon>
        <taxon>Spermatophyta</taxon>
        <taxon>Magnoliopsida</taxon>
        <taxon>Ranunculales</taxon>
        <taxon>Menispermaceae</taxon>
        <taxon>Menispermoideae</taxon>
        <taxon>Cissampelideae</taxon>
        <taxon>Stephania</taxon>
    </lineage>
</organism>
<reference evidence="1 2" key="1">
    <citation type="submission" date="2024-01" db="EMBL/GenBank/DDBJ databases">
        <title>Genome assemblies of Stephania.</title>
        <authorList>
            <person name="Yang L."/>
        </authorList>
    </citation>
    <scope>NUCLEOTIDE SEQUENCE [LARGE SCALE GENOMIC DNA]</scope>
    <source>
        <strain evidence="1">YNDBR</strain>
        <tissue evidence="1">Leaf</tissue>
    </source>
</reference>
<gene>
    <name evidence="1" type="ORF">Syun_014073</name>
</gene>
<dbReference type="Proteomes" id="UP001420932">
    <property type="component" value="Unassembled WGS sequence"/>
</dbReference>
<proteinExistence type="predicted"/>
<evidence type="ECO:0000313" key="2">
    <source>
        <dbReference type="Proteomes" id="UP001420932"/>
    </source>
</evidence>
<dbReference type="EMBL" id="JBBNAF010000006">
    <property type="protein sequence ID" value="KAK9134743.1"/>
    <property type="molecule type" value="Genomic_DNA"/>
</dbReference>
<accession>A0AAP0JIL5</accession>
<comment type="caution">
    <text evidence="1">The sequence shown here is derived from an EMBL/GenBank/DDBJ whole genome shotgun (WGS) entry which is preliminary data.</text>
</comment>
<dbReference type="AlphaFoldDB" id="A0AAP0JIL5"/>
<sequence length="71" mass="7943">MTWQIAFHLQSVVSYGTYKLRLALASATLADLQGNRENVKESEEVSGNPHFGKFWLLVNPNLNRTLIGIIA</sequence>
<protein>
    <submittedName>
        <fullName evidence="1">Uncharacterized protein</fullName>
    </submittedName>
</protein>
<keyword evidence="2" id="KW-1185">Reference proteome</keyword>